<reference evidence="1 2" key="1">
    <citation type="journal article" date="2022" name="Plant J.">
        <title>Chromosome-level genome of Camellia lanceoleosa provides a valuable resource for understanding genome evolution and self-incompatibility.</title>
        <authorList>
            <person name="Gong W."/>
            <person name="Xiao S."/>
            <person name="Wang L."/>
            <person name="Liao Z."/>
            <person name="Chang Y."/>
            <person name="Mo W."/>
            <person name="Hu G."/>
            <person name="Li W."/>
            <person name="Zhao G."/>
            <person name="Zhu H."/>
            <person name="Hu X."/>
            <person name="Ji K."/>
            <person name="Xiang X."/>
            <person name="Song Q."/>
            <person name="Yuan D."/>
            <person name="Jin S."/>
            <person name="Zhang L."/>
        </authorList>
    </citation>
    <scope>NUCLEOTIDE SEQUENCE [LARGE SCALE GENOMIC DNA]</scope>
    <source>
        <strain evidence="1">SQ_2022a</strain>
    </source>
</reference>
<dbReference type="Proteomes" id="UP001060215">
    <property type="component" value="Chromosome 14"/>
</dbReference>
<accession>A0ACC0FEK6</accession>
<sequence length="120" mass="14013">MQIQSKLQSNIHQLITVQSWGRGNCKIFSKYFIISVSSSINANPELGNRVYLRKGKTEREKFRCRSPEDIEDVELWRRAVKERFVNAEEREREDGEGEEAKMLIAGGDRRHRTMEKRDGG</sequence>
<keyword evidence="2" id="KW-1185">Reference proteome</keyword>
<comment type="caution">
    <text evidence="1">The sequence shown here is derived from an EMBL/GenBank/DDBJ whole genome shotgun (WGS) entry which is preliminary data.</text>
</comment>
<evidence type="ECO:0000313" key="2">
    <source>
        <dbReference type="Proteomes" id="UP001060215"/>
    </source>
</evidence>
<dbReference type="EMBL" id="CM045771">
    <property type="protein sequence ID" value="KAI7987105.1"/>
    <property type="molecule type" value="Genomic_DNA"/>
</dbReference>
<name>A0ACC0FEK6_9ERIC</name>
<proteinExistence type="predicted"/>
<protein>
    <submittedName>
        <fullName evidence="1">Uncharacterized protein</fullName>
    </submittedName>
</protein>
<organism evidence="1 2">
    <name type="scientific">Camellia lanceoleosa</name>
    <dbReference type="NCBI Taxonomy" id="1840588"/>
    <lineage>
        <taxon>Eukaryota</taxon>
        <taxon>Viridiplantae</taxon>
        <taxon>Streptophyta</taxon>
        <taxon>Embryophyta</taxon>
        <taxon>Tracheophyta</taxon>
        <taxon>Spermatophyta</taxon>
        <taxon>Magnoliopsida</taxon>
        <taxon>eudicotyledons</taxon>
        <taxon>Gunneridae</taxon>
        <taxon>Pentapetalae</taxon>
        <taxon>asterids</taxon>
        <taxon>Ericales</taxon>
        <taxon>Theaceae</taxon>
        <taxon>Camellia</taxon>
    </lineage>
</organism>
<evidence type="ECO:0000313" key="1">
    <source>
        <dbReference type="EMBL" id="KAI7987105.1"/>
    </source>
</evidence>
<gene>
    <name evidence="1" type="ORF">LOK49_LG13G01108</name>
</gene>